<evidence type="ECO:0000313" key="5">
    <source>
        <dbReference type="Proteomes" id="UP000022910"/>
    </source>
</evidence>
<dbReference type="Pfam" id="PF07534">
    <property type="entry name" value="TLD"/>
    <property type="match status" value="1"/>
</dbReference>
<feature type="transmembrane region" description="Helical" evidence="1">
    <location>
        <begin position="428"/>
        <end position="445"/>
    </location>
</feature>
<dbReference type="SUPFAM" id="SSF53300">
    <property type="entry name" value="vWA-like"/>
    <property type="match status" value="1"/>
</dbReference>
<feature type="transmembrane region" description="Helical" evidence="1">
    <location>
        <begin position="452"/>
        <end position="470"/>
    </location>
</feature>
<organism evidence="4 5">
    <name type="scientific">Rhizophagus irregularis (strain DAOM 197198w)</name>
    <name type="common">Glomus intraradices</name>
    <dbReference type="NCBI Taxonomy" id="1432141"/>
    <lineage>
        <taxon>Eukaryota</taxon>
        <taxon>Fungi</taxon>
        <taxon>Fungi incertae sedis</taxon>
        <taxon>Mucoromycota</taxon>
        <taxon>Glomeromycotina</taxon>
        <taxon>Glomeromycetes</taxon>
        <taxon>Glomerales</taxon>
        <taxon>Glomeraceae</taxon>
        <taxon>Rhizophagus</taxon>
    </lineage>
</organism>
<feature type="domain" description="VWFA" evidence="2">
    <location>
        <begin position="29"/>
        <end position="164"/>
    </location>
</feature>
<gene>
    <name evidence="4" type="ORF">RirG_202930</name>
</gene>
<evidence type="ECO:0000259" key="2">
    <source>
        <dbReference type="PROSITE" id="PS50234"/>
    </source>
</evidence>
<dbReference type="CDD" id="cd00198">
    <property type="entry name" value="vWFA"/>
    <property type="match status" value="1"/>
</dbReference>
<feature type="transmembrane region" description="Helical" evidence="1">
    <location>
        <begin position="507"/>
        <end position="528"/>
    </location>
</feature>
<keyword evidence="1" id="KW-0812">Transmembrane</keyword>
<protein>
    <submittedName>
        <fullName evidence="4">Uncharacterized protein</fullName>
    </submittedName>
</protein>
<feature type="domain" description="TLDc" evidence="3">
    <location>
        <begin position="245"/>
        <end position="422"/>
    </location>
</feature>
<dbReference type="EMBL" id="JEMT01027205">
    <property type="protein sequence ID" value="EXX57886.1"/>
    <property type="molecule type" value="Genomic_DNA"/>
</dbReference>
<reference evidence="4 5" key="1">
    <citation type="submission" date="2014-02" db="EMBL/GenBank/DDBJ databases">
        <title>Single nucleus genome sequencing reveals high similarity among nuclei of an endomycorrhizal fungus.</title>
        <authorList>
            <person name="Lin K."/>
            <person name="Geurts R."/>
            <person name="Zhang Z."/>
            <person name="Limpens E."/>
            <person name="Saunders D.G."/>
            <person name="Mu D."/>
            <person name="Pang E."/>
            <person name="Cao H."/>
            <person name="Cha H."/>
            <person name="Lin T."/>
            <person name="Zhou Q."/>
            <person name="Shang Y."/>
            <person name="Li Y."/>
            <person name="Ivanov S."/>
            <person name="Sharma T."/>
            <person name="Velzen R.V."/>
            <person name="Ruijter N.D."/>
            <person name="Aanen D.K."/>
            <person name="Win J."/>
            <person name="Kamoun S."/>
            <person name="Bisseling T."/>
            <person name="Huang S."/>
        </authorList>
    </citation>
    <scope>NUCLEOTIDE SEQUENCE [LARGE SCALE GENOMIC DNA]</scope>
    <source>
        <strain evidence="5">DAOM197198w</strain>
    </source>
</reference>
<dbReference type="InterPro" id="IPR002035">
    <property type="entry name" value="VWF_A"/>
</dbReference>
<accession>A0A015KE65</accession>
<evidence type="ECO:0000256" key="1">
    <source>
        <dbReference type="SAM" id="Phobius"/>
    </source>
</evidence>
<dbReference type="PROSITE" id="PS51886">
    <property type="entry name" value="TLDC"/>
    <property type="match status" value="1"/>
</dbReference>
<keyword evidence="5" id="KW-1185">Reference proteome</keyword>
<dbReference type="OrthoDB" id="409136at2759"/>
<keyword evidence="1" id="KW-0472">Membrane</keyword>
<dbReference type="Gene3D" id="3.40.50.410">
    <property type="entry name" value="von Willebrand factor, type A domain"/>
    <property type="match status" value="1"/>
</dbReference>
<dbReference type="HOGENOM" id="CLU_514981_0_0_1"/>
<dbReference type="AlphaFoldDB" id="A0A015KE65"/>
<sequence length="529" mass="60420">MDTQIGCAIKASNELVKNLHRDGFDRGCIATFNDYMTVRQTFTKNKASLHRSLNGINNAKNGTRLYDSIVDVIQIFRNRGEVSRPWILVVVTDGDDNISSRSLHKCAQETSSLFTTKESNNFLFLVGVGDGVNSEKMNEMASAGNFIYIHAKDFFLLELIFLKIANKITTSLSLSLGNLTVGDHSASWAEVQRHRNLSKVAIDYALLIDVSASMNSRVISSNSVTNLNSVITHATRAIGQSFDSRIINTTNVALLASWIDKKRGNPYNFSDLPFEFKLIHRASRDGFGNDKFHNNCDNKGPTIVVIKVKYSGEIIGGYNPLEWRCVKINEWSTLLPNNHDFYIDQQRRTSKSFIFSLTNQTISRVTLNNDAIIWSRNKGPCFGLQDLCITNNFGKSEQRSYENRIINKKNFEIEEYEVFQVIDKRPRFSIFYFIFMIFMGIFKIIKFIFMRLFLGIYWTCYIVYWIIYWITYWTVITLICVAGIGLIVSILALPIILYLYLEAEIAWVILSALFIYAPILGLIGEYLVI</sequence>
<dbReference type="PROSITE" id="PS50234">
    <property type="entry name" value="VWFA"/>
    <property type="match status" value="1"/>
</dbReference>
<dbReference type="InterPro" id="IPR036465">
    <property type="entry name" value="vWFA_dom_sf"/>
</dbReference>
<keyword evidence="1" id="KW-1133">Transmembrane helix</keyword>
<feature type="transmembrane region" description="Helical" evidence="1">
    <location>
        <begin position="476"/>
        <end position="500"/>
    </location>
</feature>
<proteinExistence type="predicted"/>
<evidence type="ECO:0000259" key="3">
    <source>
        <dbReference type="PROSITE" id="PS51886"/>
    </source>
</evidence>
<dbReference type="InterPro" id="IPR006571">
    <property type="entry name" value="TLDc_dom"/>
</dbReference>
<dbReference type="Proteomes" id="UP000022910">
    <property type="component" value="Unassembled WGS sequence"/>
</dbReference>
<name>A0A015KE65_RHIIW</name>
<comment type="caution">
    <text evidence="4">The sequence shown here is derived from an EMBL/GenBank/DDBJ whole genome shotgun (WGS) entry which is preliminary data.</text>
</comment>
<evidence type="ECO:0000313" key="4">
    <source>
        <dbReference type="EMBL" id="EXX57886.1"/>
    </source>
</evidence>